<accession>A0A1L9RNG8</accession>
<evidence type="ECO:0000259" key="1">
    <source>
        <dbReference type="Pfam" id="PF01636"/>
    </source>
</evidence>
<dbReference type="SUPFAM" id="SSF56112">
    <property type="entry name" value="Protein kinase-like (PK-like)"/>
    <property type="match status" value="1"/>
</dbReference>
<reference evidence="3" key="1">
    <citation type="journal article" date="2017" name="Genome Biol.">
        <title>Comparative genomics reveals high biological diversity and specific adaptations in the industrially and medically important fungal genus Aspergillus.</title>
        <authorList>
            <person name="de Vries R.P."/>
            <person name="Riley R."/>
            <person name="Wiebenga A."/>
            <person name="Aguilar-Osorio G."/>
            <person name="Amillis S."/>
            <person name="Uchima C.A."/>
            <person name="Anderluh G."/>
            <person name="Asadollahi M."/>
            <person name="Askin M."/>
            <person name="Barry K."/>
            <person name="Battaglia E."/>
            <person name="Bayram O."/>
            <person name="Benocci T."/>
            <person name="Braus-Stromeyer S.A."/>
            <person name="Caldana C."/>
            <person name="Canovas D."/>
            <person name="Cerqueira G.C."/>
            <person name="Chen F."/>
            <person name="Chen W."/>
            <person name="Choi C."/>
            <person name="Clum A."/>
            <person name="Dos Santos R.A."/>
            <person name="Damasio A.R."/>
            <person name="Diallinas G."/>
            <person name="Emri T."/>
            <person name="Fekete E."/>
            <person name="Flipphi M."/>
            <person name="Freyberg S."/>
            <person name="Gallo A."/>
            <person name="Gournas C."/>
            <person name="Habgood R."/>
            <person name="Hainaut M."/>
            <person name="Harispe M.L."/>
            <person name="Henrissat B."/>
            <person name="Hilden K.S."/>
            <person name="Hope R."/>
            <person name="Hossain A."/>
            <person name="Karabika E."/>
            <person name="Karaffa L."/>
            <person name="Karanyi Z."/>
            <person name="Krasevec N."/>
            <person name="Kuo A."/>
            <person name="Kusch H."/>
            <person name="LaButti K."/>
            <person name="Lagendijk E.L."/>
            <person name="Lapidus A."/>
            <person name="Levasseur A."/>
            <person name="Lindquist E."/>
            <person name="Lipzen A."/>
            <person name="Logrieco A.F."/>
            <person name="MacCabe A."/>
            <person name="Maekelae M.R."/>
            <person name="Malavazi I."/>
            <person name="Melin P."/>
            <person name="Meyer V."/>
            <person name="Mielnichuk N."/>
            <person name="Miskei M."/>
            <person name="Molnar A.P."/>
            <person name="Mule G."/>
            <person name="Ngan C.Y."/>
            <person name="Orejas M."/>
            <person name="Orosz E."/>
            <person name="Ouedraogo J.P."/>
            <person name="Overkamp K.M."/>
            <person name="Park H.-S."/>
            <person name="Perrone G."/>
            <person name="Piumi F."/>
            <person name="Punt P.J."/>
            <person name="Ram A.F."/>
            <person name="Ramon A."/>
            <person name="Rauscher S."/>
            <person name="Record E."/>
            <person name="Riano-Pachon D.M."/>
            <person name="Robert V."/>
            <person name="Roehrig J."/>
            <person name="Ruller R."/>
            <person name="Salamov A."/>
            <person name="Salih N.S."/>
            <person name="Samson R.A."/>
            <person name="Sandor E."/>
            <person name="Sanguinetti M."/>
            <person name="Schuetze T."/>
            <person name="Sepcic K."/>
            <person name="Shelest E."/>
            <person name="Sherlock G."/>
            <person name="Sophianopoulou V."/>
            <person name="Squina F.M."/>
            <person name="Sun H."/>
            <person name="Susca A."/>
            <person name="Todd R.B."/>
            <person name="Tsang A."/>
            <person name="Unkles S.E."/>
            <person name="van de Wiele N."/>
            <person name="van Rossen-Uffink D."/>
            <person name="Oliveira J.V."/>
            <person name="Vesth T.C."/>
            <person name="Visser J."/>
            <person name="Yu J.-H."/>
            <person name="Zhou M."/>
            <person name="Andersen M.R."/>
            <person name="Archer D.B."/>
            <person name="Baker S.E."/>
            <person name="Benoit I."/>
            <person name="Brakhage A.A."/>
            <person name="Braus G.H."/>
            <person name="Fischer R."/>
            <person name="Frisvad J.C."/>
            <person name="Goldman G.H."/>
            <person name="Houbraken J."/>
            <person name="Oakley B."/>
            <person name="Pocsi I."/>
            <person name="Scazzocchio C."/>
            <person name="Seiboth B."/>
            <person name="vanKuyk P.A."/>
            <person name="Wortman J."/>
            <person name="Dyer P.S."/>
            <person name="Grigoriev I.V."/>
        </authorList>
    </citation>
    <scope>NUCLEOTIDE SEQUENCE [LARGE SCALE GENOMIC DNA]</scope>
    <source>
        <strain evidence="3">DTO 134E9</strain>
    </source>
</reference>
<dbReference type="AlphaFoldDB" id="A0A1L9RNG8"/>
<dbReference type="STRING" id="1073089.A0A1L9RNG8"/>
<dbReference type="EMBL" id="KV878211">
    <property type="protein sequence ID" value="OJJ36378.1"/>
    <property type="molecule type" value="Genomic_DNA"/>
</dbReference>
<feature type="domain" description="Aminoglycoside phosphotransferase" evidence="1">
    <location>
        <begin position="63"/>
        <end position="297"/>
    </location>
</feature>
<name>A0A1L9RNG8_ASPWE</name>
<keyword evidence="3" id="KW-1185">Reference proteome</keyword>
<dbReference type="InterPro" id="IPR051678">
    <property type="entry name" value="AGP_Transferase"/>
</dbReference>
<dbReference type="OrthoDB" id="428260at2759"/>
<dbReference type="RefSeq" id="XP_040690054.1">
    <property type="nucleotide sequence ID" value="XM_040834796.1"/>
</dbReference>
<dbReference type="GeneID" id="63750644"/>
<evidence type="ECO:0000313" key="3">
    <source>
        <dbReference type="Proteomes" id="UP000184383"/>
    </source>
</evidence>
<dbReference type="VEuPathDB" id="FungiDB:ASPWEDRAFT_37945"/>
<organism evidence="2 3">
    <name type="scientific">Aspergillus wentii DTO 134E9</name>
    <dbReference type="NCBI Taxonomy" id="1073089"/>
    <lineage>
        <taxon>Eukaryota</taxon>
        <taxon>Fungi</taxon>
        <taxon>Dikarya</taxon>
        <taxon>Ascomycota</taxon>
        <taxon>Pezizomycotina</taxon>
        <taxon>Eurotiomycetes</taxon>
        <taxon>Eurotiomycetidae</taxon>
        <taxon>Eurotiales</taxon>
        <taxon>Aspergillaceae</taxon>
        <taxon>Aspergillus</taxon>
        <taxon>Aspergillus subgen. Cremei</taxon>
    </lineage>
</organism>
<sequence length="395" mass="44171">MATPVEFLPPALAEDTLRAFAASQHLPNPIAIQALTVTAEYHSIYVLSFSPDDGKAISPSLAITPDGSVDLILRVSGQHIPRIKTENEVAVMTWVRENTTIPIPAVIRYDATPNNLLGHEFSLLGRAPGKALHQIYDDLSQGQLEQIVDQIIDILVQLHKQSWHSISGLAFSPSSHAVIPGRVVEETFWQAPEVARHFPSSESVDTLNLQGPYESYTAYIAGSIRTYQHIIRLHPSLEPFRDLLPRLDAWVDALGQHPELNNTRYVLAHKDLHMANIMYDESTGRITAILDWEFSGVVPSQRWDPSRAFLWNGQRSASAAEEQKRLRKMFEERCEARGVGELLDEAEHTSALQETMQEGISYLRAIVEVCPRGQKQDKVGGWRAMVEACLEAFDV</sequence>
<dbReference type="PANTHER" id="PTHR21310:SF13">
    <property type="entry name" value="AMINOGLYCOSIDE PHOSPHOTRANSFERASE DOMAIN-CONTAINING PROTEIN"/>
    <property type="match status" value="1"/>
</dbReference>
<dbReference type="InterPro" id="IPR002575">
    <property type="entry name" value="Aminoglycoside_PTrfase"/>
</dbReference>
<dbReference type="Gene3D" id="3.90.1200.10">
    <property type="match status" value="1"/>
</dbReference>
<evidence type="ECO:0000313" key="2">
    <source>
        <dbReference type="EMBL" id="OJJ36378.1"/>
    </source>
</evidence>
<dbReference type="Proteomes" id="UP000184383">
    <property type="component" value="Unassembled WGS sequence"/>
</dbReference>
<proteinExistence type="predicted"/>
<gene>
    <name evidence="2" type="ORF">ASPWEDRAFT_37945</name>
</gene>
<dbReference type="Pfam" id="PF01636">
    <property type="entry name" value="APH"/>
    <property type="match status" value="1"/>
</dbReference>
<dbReference type="PANTHER" id="PTHR21310">
    <property type="entry name" value="AMINOGLYCOSIDE PHOSPHOTRANSFERASE-RELATED-RELATED"/>
    <property type="match status" value="1"/>
</dbReference>
<protein>
    <recommendedName>
        <fullName evidence="1">Aminoglycoside phosphotransferase domain-containing protein</fullName>
    </recommendedName>
</protein>
<dbReference type="InterPro" id="IPR011009">
    <property type="entry name" value="Kinase-like_dom_sf"/>
</dbReference>